<accession>A0AA37TAU1</accession>
<protein>
    <submittedName>
        <fullName evidence="2">Uncharacterized protein</fullName>
    </submittedName>
</protein>
<keyword evidence="1" id="KW-1133">Transmembrane helix</keyword>
<keyword evidence="3" id="KW-1185">Reference proteome</keyword>
<evidence type="ECO:0000313" key="3">
    <source>
        <dbReference type="Proteomes" id="UP001157440"/>
    </source>
</evidence>
<dbReference type="EMBL" id="BSPL01000013">
    <property type="protein sequence ID" value="GLS70026.1"/>
    <property type="molecule type" value="Genomic_DNA"/>
</dbReference>
<dbReference type="AlphaFoldDB" id="A0AA37TAU1"/>
<evidence type="ECO:0000313" key="2">
    <source>
        <dbReference type="EMBL" id="GLS70026.1"/>
    </source>
</evidence>
<reference evidence="3" key="1">
    <citation type="journal article" date="2019" name="Int. J. Syst. Evol. Microbiol.">
        <title>The Global Catalogue of Microorganisms (GCM) 10K type strain sequencing project: providing services to taxonomists for standard genome sequencing and annotation.</title>
        <authorList>
            <consortium name="The Broad Institute Genomics Platform"/>
            <consortium name="The Broad Institute Genome Sequencing Center for Infectious Disease"/>
            <person name="Wu L."/>
            <person name="Ma J."/>
        </authorList>
    </citation>
    <scope>NUCLEOTIDE SEQUENCE [LARGE SCALE GENOMIC DNA]</scope>
    <source>
        <strain evidence="3">NBRC 103632</strain>
    </source>
</reference>
<keyword evidence="1" id="KW-0472">Membrane</keyword>
<comment type="caution">
    <text evidence="2">The sequence shown here is derived from an EMBL/GenBank/DDBJ whole genome shotgun (WGS) entry which is preliminary data.</text>
</comment>
<evidence type="ECO:0000256" key="1">
    <source>
        <dbReference type="SAM" id="Phobius"/>
    </source>
</evidence>
<dbReference type="Proteomes" id="UP001157440">
    <property type="component" value="Unassembled WGS sequence"/>
</dbReference>
<sequence length="88" mass="9276">MNAMLTGLFPLLIVATWGAGSVLVERAWHQRAPAGQIVAALLCVGFCFAAIAALAWAMPQPDQNWSDAPMGRIVRQGPSALEAPIPGH</sequence>
<proteinExistence type="predicted"/>
<feature type="transmembrane region" description="Helical" evidence="1">
    <location>
        <begin position="37"/>
        <end position="57"/>
    </location>
</feature>
<name>A0AA37TAU1_9HYPH</name>
<gene>
    <name evidence="2" type="ORF">GCM10007890_20390</name>
</gene>
<organism evidence="2 3">
    <name type="scientific">Methylobacterium tardum</name>
    <dbReference type="NCBI Taxonomy" id="374432"/>
    <lineage>
        <taxon>Bacteria</taxon>
        <taxon>Pseudomonadati</taxon>
        <taxon>Pseudomonadota</taxon>
        <taxon>Alphaproteobacteria</taxon>
        <taxon>Hyphomicrobiales</taxon>
        <taxon>Methylobacteriaceae</taxon>
        <taxon>Methylobacterium</taxon>
    </lineage>
</organism>
<dbReference type="RefSeq" id="WP_238197320.1">
    <property type="nucleotide sequence ID" value="NZ_BPQZ01000017.1"/>
</dbReference>
<keyword evidence="1" id="KW-0812">Transmembrane</keyword>